<dbReference type="PANTHER" id="PTHR43825">
    <property type="entry name" value="PYRUVATE DEHYDROGENASE E1 COMPONENT"/>
    <property type="match status" value="1"/>
</dbReference>
<dbReference type="PANTHER" id="PTHR43825:SF1">
    <property type="entry name" value="TRANSKETOLASE-LIKE PYRIMIDINE-BINDING DOMAIN-CONTAINING PROTEIN"/>
    <property type="match status" value="1"/>
</dbReference>
<comment type="caution">
    <text evidence="2">The sequence shown here is derived from an EMBL/GenBank/DDBJ whole genome shotgun (WGS) entry which is preliminary data.</text>
</comment>
<dbReference type="InterPro" id="IPR051157">
    <property type="entry name" value="PDH/Transketolase"/>
</dbReference>
<evidence type="ECO:0000259" key="1">
    <source>
        <dbReference type="SMART" id="SM00861"/>
    </source>
</evidence>
<dbReference type="Pfam" id="PF02779">
    <property type="entry name" value="Transket_pyr"/>
    <property type="match status" value="1"/>
</dbReference>
<accession>A0ABN3IZ26</accession>
<dbReference type="SUPFAM" id="SSF52922">
    <property type="entry name" value="TK C-terminal domain-like"/>
    <property type="match status" value="1"/>
</dbReference>
<organism evidence="2 3">
    <name type="scientific">Streptomyces coeruleofuscus</name>
    <dbReference type="NCBI Taxonomy" id="66879"/>
    <lineage>
        <taxon>Bacteria</taxon>
        <taxon>Bacillati</taxon>
        <taxon>Actinomycetota</taxon>
        <taxon>Actinomycetes</taxon>
        <taxon>Kitasatosporales</taxon>
        <taxon>Streptomycetaceae</taxon>
        <taxon>Streptomyces</taxon>
    </lineage>
</organism>
<dbReference type="Gene3D" id="3.40.50.920">
    <property type="match status" value="1"/>
</dbReference>
<feature type="domain" description="Transketolase-like pyrimidine-binding" evidence="1">
    <location>
        <begin position="20"/>
        <end position="185"/>
    </location>
</feature>
<dbReference type="Pfam" id="PF02780">
    <property type="entry name" value="Transketolase_C"/>
    <property type="match status" value="1"/>
</dbReference>
<keyword evidence="3" id="KW-1185">Reference proteome</keyword>
<evidence type="ECO:0000313" key="2">
    <source>
        <dbReference type="EMBL" id="GAA2417959.1"/>
    </source>
</evidence>
<dbReference type="InterPro" id="IPR029061">
    <property type="entry name" value="THDP-binding"/>
</dbReference>
<sequence length="331" mass="34467">MSTTAAASTATTTAAAAELHDCRKTFAETLIELAETDPRTVAVCNDSVGSSSLKEFQQRFPNRLVNVGIAEQLMVGAGAGLANGGRVPFVCAAAPFLTGRALEQIKADVAYSRTNVKLCAMSPGFAYGQLGPTHHGVEDFAWLRTLPEMVVLAPADPAETREALLWAHRYDGPVYLRIGRTKVPDLAPHVPFQAGRAACLRDGRDITLIGVGTTVSAVLSASAKLAAEGVDARVLNFSTVKPLDEEALLAAAAETGRIITVEEANVHGGLGSAVAEFLAAREPVPMKLLGVRDEFTPTGSPAFLAEYFGIDAEAIARAARGLTGAGQGAAA</sequence>
<dbReference type="EMBL" id="BAAASE010000010">
    <property type="protein sequence ID" value="GAA2417959.1"/>
    <property type="molecule type" value="Genomic_DNA"/>
</dbReference>
<proteinExistence type="predicted"/>
<dbReference type="CDD" id="cd07033">
    <property type="entry name" value="TPP_PYR_DXS_TK_like"/>
    <property type="match status" value="1"/>
</dbReference>
<reference evidence="2 3" key="1">
    <citation type="journal article" date="2019" name="Int. J. Syst. Evol. Microbiol.">
        <title>The Global Catalogue of Microorganisms (GCM) 10K type strain sequencing project: providing services to taxonomists for standard genome sequencing and annotation.</title>
        <authorList>
            <consortium name="The Broad Institute Genomics Platform"/>
            <consortium name="The Broad Institute Genome Sequencing Center for Infectious Disease"/>
            <person name="Wu L."/>
            <person name="Ma J."/>
        </authorList>
    </citation>
    <scope>NUCLEOTIDE SEQUENCE [LARGE SCALE GENOMIC DNA]</scope>
    <source>
        <strain evidence="2 3">JCM 4358</strain>
    </source>
</reference>
<gene>
    <name evidence="2" type="ORF">GCM10010255_66670</name>
</gene>
<dbReference type="InterPro" id="IPR005475">
    <property type="entry name" value="Transketolase-like_Pyr-bd"/>
</dbReference>
<dbReference type="Gene3D" id="3.40.50.970">
    <property type="match status" value="1"/>
</dbReference>
<evidence type="ECO:0000313" key="3">
    <source>
        <dbReference type="Proteomes" id="UP001499986"/>
    </source>
</evidence>
<name>A0ABN3IZ26_9ACTN</name>
<dbReference type="RefSeq" id="WP_086850771.1">
    <property type="nucleotide sequence ID" value="NZ_BAAASE010000010.1"/>
</dbReference>
<dbReference type="InterPro" id="IPR009014">
    <property type="entry name" value="Transketo_C/PFOR_II"/>
</dbReference>
<dbReference type="InterPro" id="IPR033248">
    <property type="entry name" value="Transketolase_C"/>
</dbReference>
<protein>
    <submittedName>
        <fullName evidence="2">Transketolase family protein</fullName>
    </submittedName>
</protein>
<dbReference type="SUPFAM" id="SSF52518">
    <property type="entry name" value="Thiamin diphosphate-binding fold (THDP-binding)"/>
    <property type="match status" value="1"/>
</dbReference>
<dbReference type="SMART" id="SM00861">
    <property type="entry name" value="Transket_pyr"/>
    <property type="match status" value="1"/>
</dbReference>
<dbReference type="Proteomes" id="UP001499986">
    <property type="component" value="Unassembled WGS sequence"/>
</dbReference>